<proteinExistence type="predicted"/>
<organism evidence="2 3">
    <name type="scientific">Fodinicola feengrottensis</name>
    <dbReference type="NCBI Taxonomy" id="435914"/>
    <lineage>
        <taxon>Bacteria</taxon>
        <taxon>Bacillati</taxon>
        <taxon>Actinomycetota</taxon>
        <taxon>Actinomycetes</taxon>
        <taxon>Mycobacteriales</taxon>
        <taxon>Fodinicola</taxon>
    </lineage>
</organism>
<evidence type="ECO:0000313" key="3">
    <source>
        <dbReference type="Proteomes" id="UP001500618"/>
    </source>
</evidence>
<feature type="compositionally biased region" description="Low complexity" evidence="1">
    <location>
        <begin position="50"/>
        <end position="64"/>
    </location>
</feature>
<comment type="caution">
    <text evidence="2">The sequence shown here is derived from an EMBL/GenBank/DDBJ whole genome shotgun (WGS) entry which is preliminary data.</text>
</comment>
<sequence>MKASRAGAGGAGFAASGRVAIRRSGFGSDDTVGAGAAVAGRGSQLTGNVAASSNANPAANTISARRLSARRRDGAPPKTPYQDMPVNS</sequence>
<dbReference type="RefSeq" id="WP_344307732.1">
    <property type="nucleotide sequence ID" value="NZ_BAAANY010000003.1"/>
</dbReference>
<name>A0ABP4RZ91_9ACTN</name>
<accession>A0ABP4RZ91</accession>
<evidence type="ECO:0000256" key="1">
    <source>
        <dbReference type="SAM" id="MobiDB-lite"/>
    </source>
</evidence>
<reference evidence="3" key="1">
    <citation type="journal article" date="2019" name="Int. J. Syst. Evol. Microbiol.">
        <title>The Global Catalogue of Microorganisms (GCM) 10K type strain sequencing project: providing services to taxonomists for standard genome sequencing and annotation.</title>
        <authorList>
            <consortium name="The Broad Institute Genomics Platform"/>
            <consortium name="The Broad Institute Genome Sequencing Center for Infectious Disease"/>
            <person name="Wu L."/>
            <person name="Ma J."/>
        </authorList>
    </citation>
    <scope>NUCLEOTIDE SEQUENCE [LARGE SCALE GENOMIC DNA]</scope>
    <source>
        <strain evidence="3">JCM 14718</strain>
    </source>
</reference>
<dbReference type="EMBL" id="BAAANY010000003">
    <property type="protein sequence ID" value="GAA1663437.1"/>
    <property type="molecule type" value="Genomic_DNA"/>
</dbReference>
<keyword evidence="3" id="KW-1185">Reference proteome</keyword>
<feature type="region of interest" description="Disordered" evidence="1">
    <location>
        <begin position="48"/>
        <end position="88"/>
    </location>
</feature>
<protein>
    <submittedName>
        <fullName evidence="2">Uncharacterized protein</fullName>
    </submittedName>
</protein>
<dbReference type="Proteomes" id="UP001500618">
    <property type="component" value="Unassembled WGS sequence"/>
</dbReference>
<evidence type="ECO:0000313" key="2">
    <source>
        <dbReference type="EMBL" id="GAA1663437.1"/>
    </source>
</evidence>
<gene>
    <name evidence="2" type="ORF">GCM10009765_11170</name>
</gene>